<dbReference type="InParanoid" id="L7JRA4"/>
<dbReference type="GO" id="GO:0004239">
    <property type="term" value="F:initiator methionyl aminopeptidase activity"/>
    <property type="evidence" value="ECO:0007669"/>
    <property type="project" value="UniProtKB-EC"/>
</dbReference>
<name>L7JRA4_TRAHO</name>
<dbReference type="STRING" id="72359.L7JRA4"/>
<dbReference type="GO" id="GO:0070006">
    <property type="term" value="F:metalloaminopeptidase activity"/>
    <property type="evidence" value="ECO:0007669"/>
    <property type="project" value="EnsemblFungi"/>
</dbReference>
<dbReference type="HOGENOM" id="CLU_015857_7_0_1"/>
<keyword evidence="2" id="KW-0963">Cytoplasm</keyword>
<keyword evidence="4" id="KW-0479">Metal-binding</keyword>
<sequence length="328" mass="36322">MTVKQKLSELPIELLEKSCHKPGEVTGKTLQTDVLENARRAAEAHRRVRYHLQNSLRPGMSLSEICDLVENSTTTLLKGELNDGLGFPTGVSLNDCAAHYSVNPGDQDIFLKETDVLKVDFGTHVNGVIMDSAFTVTWDPRMDKLLEASKEATEKGIKTMGVDVCVSEIGREISEVISSYELTLDGRRVPIRPVANLNGHSIKPYKIHGGVSIPLVENNDSDRLEADGFYALETFATTGNGTVRDGPNCSHFMLTNPNKFAVSNPKNVKVLQIIKKHIKTLPFSARFIDRYFDFKTSSLISLKNLAMLGLLEPYPPLHDIKRLACKSV</sequence>
<evidence type="ECO:0000256" key="5">
    <source>
        <dbReference type="ARBA" id="ARBA00022801"/>
    </source>
</evidence>
<dbReference type="GO" id="GO:0005737">
    <property type="term" value="C:cytoplasm"/>
    <property type="evidence" value="ECO:0007669"/>
    <property type="project" value="TreeGrafter"/>
</dbReference>
<dbReference type="PANTHER" id="PTHR45777">
    <property type="entry name" value="METHIONINE AMINOPEPTIDASE 2"/>
    <property type="match status" value="1"/>
</dbReference>
<dbReference type="OMA" id="GNGWVYD"/>
<feature type="domain" description="Peptidase M24" evidence="6">
    <location>
        <begin position="37"/>
        <end position="234"/>
    </location>
</feature>
<reference evidence="7 8" key="1">
    <citation type="journal article" date="2012" name="PLoS Pathog.">
        <title>The genome of the obligate intracellular parasite Trachipleistophora hominis: new insights into microsporidian genome dynamics and reductive evolution.</title>
        <authorList>
            <person name="Heinz E."/>
            <person name="Williams T.A."/>
            <person name="Nakjang S."/>
            <person name="Noel C.J."/>
            <person name="Swan D.C."/>
            <person name="Goldberg A.V."/>
            <person name="Harris S.R."/>
            <person name="Weinmaier T."/>
            <person name="Markert S."/>
            <person name="Becher D."/>
            <person name="Bernhardt J."/>
            <person name="Dagan T."/>
            <person name="Hacker C."/>
            <person name="Lucocq J.M."/>
            <person name="Schweder T."/>
            <person name="Rattei T."/>
            <person name="Hall N."/>
            <person name="Hirt R.P."/>
            <person name="Embley T.M."/>
        </authorList>
    </citation>
    <scope>NUCLEOTIDE SEQUENCE [LARGE SCALE GENOMIC DNA]</scope>
</reference>
<evidence type="ECO:0000256" key="3">
    <source>
        <dbReference type="ARBA" id="ARBA00022670"/>
    </source>
</evidence>
<keyword evidence="8" id="KW-1185">Reference proteome</keyword>
<dbReference type="SUPFAM" id="SSF55920">
    <property type="entry name" value="Creatinase/aminopeptidase"/>
    <property type="match status" value="1"/>
</dbReference>
<dbReference type="InterPro" id="IPR000994">
    <property type="entry name" value="Pept_M24"/>
</dbReference>
<dbReference type="OrthoDB" id="7848262at2759"/>
<evidence type="ECO:0000256" key="1">
    <source>
        <dbReference type="ARBA" id="ARBA00022438"/>
    </source>
</evidence>
<proteinExistence type="predicted"/>
<dbReference type="FunCoup" id="L7JRA4">
    <property type="interactions" value="229"/>
</dbReference>
<protein>
    <submittedName>
        <fullName evidence="7">Metallopeptidase</fullName>
        <ecNumber evidence="7">3.4.11.18</ecNumber>
    </submittedName>
</protein>
<keyword evidence="5 7" id="KW-0378">Hydrolase</keyword>
<dbReference type="InterPro" id="IPR036388">
    <property type="entry name" value="WH-like_DNA-bd_sf"/>
</dbReference>
<dbReference type="GO" id="GO:0046872">
    <property type="term" value="F:metal ion binding"/>
    <property type="evidence" value="ECO:0007669"/>
    <property type="project" value="UniProtKB-KW"/>
</dbReference>
<dbReference type="Gene3D" id="3.90.230.10">
    <property type="entry name" value="Creatinase/methionine aminopeptidase superfamily"/>
    <property type="match status" value="1"/>
</dbReference>
<evidence type="ECO:0000256" key="4">
    <source>
        <dbReference type="ARBA" id="ARBA00022723"/>
    </source>
</evidence>
<keyword evidence="1 7" id="KW-0031">Aminopeptidase</keyword>
<dbReference type="InterPro" id="IPR036390">
    <property type="entry name" value="WH_DNA-bd_sf"/>
</dbReference>
<dbReference type="Proteomes" id="UP000011185">
    <property type="component" value="Unassembled WGS sequence"/>
</dbReference>
<dbReference type="Gene3D" id="1.10.10.10">
    <property type="entry name" value="Winged helix-like DNA-binding domain superfamily/Winged helix DNA-binding domain"/>
    <property type="match status" value="1"/>
</dbReference>
<accession>L7JRA4</accession>
<dbReference type="GO" id="GO:0006508">
    <property type="term" value="P:proteolysis"/>
    <property type="evidence" value="ECO:0007669"/>
    <property type="project" value="UniProtKB-KW"/>
</dbReference>
<dbReference type="EMBL" id="JH994095">
    <property type="protein sequence ID" value="ELQ73969.1"/>
    <property type="molecule type" value="Genomic_DNA"/>
</dbReference>
<dbReference type="SUPFAM" id="SSF46785">
    <property type="entry name" value="Winged helix' DNA-binding domain"/>
    <property type="match status" value="1"/>
</dbReference>
<dbReference type="InterPro" id="IPR050247">
    <property type="entry name" value="Met_Aminopeptidase_Type2"/>
</dbReference>
<dbReference type="PROSITE" id="PS01202">
    <property type="entry name" value="MAP_2"/>
    <property type="match status" value="1"/>
</dbReference>
<keyword evidence="3" id="KW-0645">Protease</keyword>
<organism evidence="7 8">
    <name type="scientific">Trachipleistophora hominis</name>
    <name type="common">Microsporidian parasite</name>
    <dbReference type="NCBI Taxonomy" id="72359"/>
    <lineage>
        <taxon>Eukaryota</taxon>
        <taxon>Fungi</taxon>
        <taxon>Fungi incertae sedis</taxon>
        <taxon>Microsporidia</taxon>
        <taxon>Pleistophoridae</taxon>
        <taxon>Trachipleistophora</taxon>
    </lineage>
</organism>
<dbReference type="PANTHER" id="PTHR45777:SF2">
    <property type="entry name" value="METHIONINE AMINOPEPTIDASE 2"/>
    <property type="match status" value="1"/>
</dbReference>
<dbReference type="InterPro" id="IPR036005">
    <property type="entry name" value="Creatinase/aminopeptidase-like"/>
</dbReference>
<dbReference type="Pfam" id="PF00557">
    <property type="entry name" value="Peptidase_M24"/>
    <property type="match status" value="1"/>
</dbReference>
<dbReference type="VEuPathDB" id="MicrosporidiaDB:THOM_3109"/>
<dbReference type="InterPro" id="IPR018349">
    <property type="entry name" value="Pept_M24A_MAP2_BS"/>
</dbReference>
<dbReference type="InterPro" id="IPR002468">
    <property type="entry name" value="Pept_M24A_MAP2"/>
</dbReference>
<gene>
    <name evidence="7" type="ORF">THOM_3109</name>
</gene>
<evidence type="ECO:0000313" key="8">
    <source>
        <dbReference type="Proteomes" id="UP000011185"/>
    </source>
</evidence>
<dbReference type="GO" id="GO:0051604">
    <property type="term" value="P:protein maturation"/>
    <property type="evidence" value="ECO:0007669"/>
    <property type="project" value="EnsemblFungi"/>
</dbReference>
<dbReference type="AlphaFoldDB" id="L7JRA4"/>
<evidence type="ECO:0000256" key="2">
    <source>
        <dbReference type="ARBA" id="ARBA00022490"/>
    </source>
</evidence>
<evidence type="ECO:0000313" key="7">
    <source>
        <dbReference type="EMBL" id="ELQ73969.1"/>
    </source>
</evidence>
<evidence type="ECO:0000259" key="6">
    <source>
        <dbReference type="Pfam" id="PF00557"/>
    </source>
</evidence>
<dbReference type="NCBIfam" id="TIGR00501">
    <property type="entry name" value="met_pdase_II"/>
    <property type="match status" value="1"/>
</dbReference>
<dbReference type="EC" id="3.4.11.18" evidence="7"/>